<dbReference type="GO" id="GO:0051920">
    <property type="term" value="F:peroxiredoxin activity"/>
    <property type="evidence" value="ECO:0007669"/>
    <property type="project" value="InterPro"/>
</dbReference>
<dbReference type="InterPro" id="IPR052512">
    <property type="entry name" value="4CMD/NDH-1_regulator"/>
</dbReference>
<dbReference type="InterPro" id="IPR003779">
    <property type="entry name" value="CMD-like"/>
</dbReference>
<feature type="domain" description="Carboxymuconolactone decarboxylase-like" evidence="1">
    <location>
        <begin position="121"/>
        <end position="205"/>
    </location>
</feature>
<dbReference type="EMBL" id="AP021875">
    <property type="protein sequence ID" value="BBO74237.1"/>
    <property type="molecule type" value="Genomic_DNA"/>
</dbReference>
<dbReference type="KEGG" id="dwd:DSCW_16540"/>
<evidence type="ECO:0000259" key="1">
    <source>
        <dbReference type="Pfam" id="PF02627"/>
    </source>
</evidence>
<evidence type="ECO:0000313" key="2">
    <source>
        <dbReference type="EMBL" id="BBO74237.1"/>
    </source>
</evidence>
<reference evidence="2 3" key="1">
    <citation type="submission" date="2019-11" db="EMBL/GenBank/DDBJ databases">
        <title>Comparative genomics of hydrocarbon-degrading Desulfosarcina strains.</title>
        <authorList>
            <person name="Watanabe M."/>
            <person name="Kojima H."/>
            <person name="Fukui M."/>
        </authorList>
    </citation>
    <scope>NUCLEOTIDE SEQUENCE [LARGE SCALE GENOMIC DNA]</scope>
    <source>
        <strain evidence="2 3">PP31</strain>
    </source>
</reference>
<dbReference type="Proteomes" id="UP000427769">
    <property type="component" value="Chromosome"/>
</dbReference>
<keyword evidence="3" id="KW-1185">Reference proteome</keyword>
<dbReference type="AlphaFoldDB" id="A0A5K7ZDB1"/>
<dbReference type="SUPFAM" id="SSF69118">
    <property type="entry name" value="AhpD-like"/>
    <property type="match status" value="1"/>
</dbReference>
<organism evidence="2 3">
    <name type="scientific">Desulfosarcina widdelii</name>
    <dbReference type="NCBI Taxonomy" id="947919"/>
    <lineage>
        <taxon>Bacteria</taxon>
        <taxon>Pseudomonadati</taxon>
        <taxon>Thermodesulfobacteriota</taxon>
        <taxon>Desulfobacteria</taxon>
        <taxon>Desulfobacterales</taxon>
        <taxon>Desulfosarcinaceae</taxon>
        <taxon>Desulfosarcina</taxon>
    </lineage>
</organism>
<dbReference type="PANTHER" id="PTHR33570:SF2">
    <property type="entry name" value="CARBOXYMUCONOLACTONE DECARBOXYLASE-LIKE DOMAIN-CONTAINING PROTEIN"/>
    <property type="match status" value="1"/>
</dbReference>
<dbReference type="RefSeq" id="WP_155303279.1">
    <property type="nucleotide sequence ID" value="NZ_AP021875.1"/>
</dbReference>
<dbReference type="Pfam" id="PF02627">
    <property type="entry name" value="CMD"/>
    <property type="match status" value="2"/>
</dbReference>
<feature type="domain" description="Carboxymuconolactone decarboxylase-like" evidence="1">
    <location>
        <begin position="3"/>
        <end position="64"/>
    </location>
</feature>
<accession>A0A5K7ZDB1</accession>
<gene>
    <name evidence="2" type="ORF">DSCW_16540</name>
</gene>
<proteinExistence type="predicted"/>
<dbReference type="Gene3D" id="1.20.1290.10">
    <property type="entry name" value="AhpD-like"/>
    <property type="match status" value="1"/>
</dbReference>
<dbReference type="InterPro" id="IPR029032">
    <property type="entry name" value="AhpD-like"/>
</dbReference>
<dbReference type="PANTHER" id="PTHR33570">
    <property type="entry name" value="4-CARBOXYMUCONOLACTONE DECARBOXYLASE FAMILY PROTEIN"/>
    <property type="match status" value="1"/>
</dbReference>
<dbReference type="OrthoDB" id="9793083at2"/>
<name>A0A5K7ZDB1_9BACT</name>
<protein>
    <recommendedName>
        <fullName evidence="1">Carboxymuconolactone decarboxylase-like domain-containing protein</fullName>
    </recommendedName>
</protein>
<sequence length="220" mass="23882">METKLNTKQRAIVPIAAFTASGNLDKLKASIEKGLDAGLTVNEIKEILVQIYAYAGFPRSLNAIGTFMAVLDARKEKGCKDEVGKEASPLPADKSSLEFGTENQTKLVGQAVTGPLFDFAPAIDRFLKAHLFGDIFQRDLLDWSERELATIAALANIKGVNSQLQSHYAISLNNGITPEQLHDFLTVLDACCGPEVALNAKGVLEQVLEAQNKVKGKKRQ</sequence>
<evidence type="ECO:0000313" key="3">
    <source>
        <dbReference type="Proteomes" id="UP000427769"/>
    </source>
</evidence>